<proteinExistence type="predicted"/>
<keyword evidence="3" id="KW-1185">Reference proteome</keyword>
<dbReference type="EMBL" id="KK088459">
    <property type="protein sequence ID" value="EYE90430.1"/>
    <property type="molecule type" value="Genomic_DNA"/>
</dbReference>
<dbReference type="RefSeq" id="XP_040634120.1">
    <property type="nucleotide sequence ID" value="XM_040778231.1"/>
</dbReference>
<name>A0A017S2N0_ASPRC</name>
<evidence type="ECO:0000256" key="1">
    <source>
        <dbReference type="SAM" id="MobiDB-lite"/>
    </source>
</evidence>
<dbReference type="GeneID" id="63693355"/>
<evidence type="ECO:0000313" key="3">
    <source>
        <dbReference type="Proteomes" id="UP000019804"/>
    </source>
</evidence>
<dbReference type="OrthoDB" id="4508935at2759"/>
<feature type="compositionally biased region" description="Basic and acidic residues" evidence="1">
    <location>
        <begin position="1"/>
        <end position="11"/>
    </location>
</feature>
<reference evidence="3" key="1">
    <citation type="journal article" date="2014" name="Nat. Commun.">
        <title>Genomic adaptations of the halophilic Dead Sea filamentous fungus Eurotium rubrum.</title>
        <authorList>
            <person name="Kis-Papo T."/>
            <person name="Weig A.R."/>
            <person name="Riley R."/>
            <person name="Persoh D."/>
            <person name="Salamov A."/>
            <person name="Sun H."/>
            <person name="Lipzen A."/>
            <person name="Wasser S.P."/>
            <person name="Rambold G."/>
            <person name="Grigoriev I.V."/>
            <person name="Nevo E."/>
        </authorList>
    </citation>
    <scope>NUCLEOTIDE SEQUENCE [LARGE SCALE GENOMIC DNA]</scope>
    <source>
        <strain evidence="3">CBS 135680</strain>
    </source>
</reference>
<gene>
    <name evidence="2" type="ORF">EURHEDRAFT_291626</name>
</gene>
<dbReference type="Proteomes" id="UP000019804">
    <property type="component" value="Unassembled WGS sequence"/>
</dbReference>
<accession>A0A017S2N0</accession>
<organism evidence="2 3">
    <name type="scientific">Aspergillus ruber (strain CBS 135680)</name>
    <dbReference type="NCBI Taxonomy" id="1388766"/>
    <lineage>
        <taxon>Eukaryota</taxon>
        <taxon>Fungi</taxon>
        <taxon>Dikarya</taxon>
        <taxon>Ascomycota</taxon>
        <taxon>Pezizomycotina</taxon>
        <taxon>Eurotiomycetes</taxon>
        <taxon>Eurotiomycetidae</taxon>
        <taxon>Eurotiales</taxon>
        <taxon>Aspergillaceae</taxon>
        <taxon>Aspergillus</taxon>
        <taxon>Aspergillus subgen. Aspergillus</taxon>
    </lineage>
</organism>
<sequence>MDPEDSSRSSGEEEDIISNIDDAAEEQPSAFTHLTDAKSNPLQTLFIEYTDDLPEYPRTHIHGYTYIVSVVGRLQEAEHLIQDIQYSRASIRGARASVKSSFLNCSVKKWMWKCSGALICEYLKPSLRTLYHTYLDETAWEEIQSIRKNIDLIERDIRKRNAYRWLCFNCLITST</sequence>
<protein>
    <submittedName>
        <fullName evidence="2">Uncharacterized protein</fullName>
    </submittedName>
</protein>
<evidence type="ECO:0000313" key="2">
    <source>
        <dbReference type="EMBL" id="EYE90430.1"/>
    </source>
</evidence>
<dbReference type="AlphaFoldDB" id="A0A017S2N0"/>
<feature type="region of interest" description="Disordered" evidence="1">
    <location>
        <begin position="1"/>
        <end position="21"/>
    </location>
</feature>
<dbReference type="HOGENOM" id="CLU_1532205_0_0_1"/>